<evidence type="ECO:0000256" key="10">
    <source>
        <dbReference type="ARBA" id="ARBA00022942"/>
    </source>
</evidence>
<keyword evidence="7" id="KW-0645">Protease</keyword>
<dbReference type="PRINTS" id="PR00141">
    <property type="entry name" value="PROTEASOME"/>
</dbReference>
<dbReference type="InterPro" id="IPR029055">
    <property type="entry name" value="Ntn_hydrolases_N"/>
</dbReference>
<evidence type="ECO:0000256" key="4">
    <source>
        <dbReference type="ARBA" id="ARBA00011517"/>
    </source>
</evidence>
<keyword evidence="6" id="KW-0963">Cytoplasm</keyword>
<dbReference type="PaxDb" id="4577-GRMZM2G140867_P02"/>
<comment type="subunit">
    <text evidence="4">Component of the 20S core complex of the 26S proteasome. The 26S proteasome is composed of a core protease (CP), known as the 20S proteasome, capped at one or both ends by the 19S regulatory particle (RP/PA700). The 20S proteasome core is composed of 28 subunits that are arranged in four stacked rings, resulting in a barrel-shaped structure. The two end rings are each formed by seven alpha subunits, and the two central rings are each formed by seven beta subunits. The catalytic chamber with the active sites is on the inside of the barrel.</text>
</comment>
<dbReference type="AlphaFoldDB" id="A0A1D6LJL1"/>
<dbReference type="PANTHER" id="PTHR32194">
    <property type="entry name" value="METALLOPROTEASE TLDD"/>
    <property type="match status" value="1"/>
</dbReference>
<keyword evidence="9" id="KW-0378">Hydrolase</keyword>
<evidence type="ECO:0000256" key="14">
    <source>
        <dbReference type="PIRSR" id="PIRSR600243-1"/>
    </source>
</evidence>
<dbReference type="STRING" id="4577.A0A1D6LJL1"/>
<keyword evidence="8" id="KW-0888">Threonine protease</keyword>
<evidence type="ECO:0000256" key="5">
    <source>
        <dbReference type="ARBA" id="ARBA00012039"/>
    </source>
</evidence>
<dbReference type="GO" id="GO:0051603">
    <property type="term" value="P:proteolysis involved in protein catabolic process"/>
    <property type="evidence" value="ECO:0007669"/>
    <property type="project" value="InterPro"/>
</dbReference>
<evidence type="ECO:0000256" key="11">
    <source>
        <dbReference type="ARBA" id="ARBA00023242"/>
    </source>
</evidence>
<dbReference type="ExpressionAtlas" id="A0A1D6LJL1">
    <property type="expression patterns" value="baseline and differential"/>
</dbReference>
<dbReference type="EC" id="3.4.25.1" evidence="5"/>
<evidence type="ECO:0000256" key="3">
    <source>
        <dbReference type="ARBA" id="ARBA00004123"/>
    </source>
</evidence>
<dbReference type="GO" id="GO:0005839">
    <property type="term" value="C:proteasome core complex"/>
    <property type="evidence" value="ECO:0007669"/>
    <property type="project" value="InterPro"/>
</dbReference>
<gene>
    <name evidence="15" type="ORF">ZEAMMB73_Zm00001d035915</name>
</gene>
<dbReference type="InParanoid" id="A0A1D6LJL1"/>
<evidence type="ECO:0000256" key="6">
    <source>
        <dbReference type="ARBA" id="ARBA00022490"/>
    </source>
</evidence>
<evidence type="ECO:0000256" key="13">
    <source>
        <dbReference type="ARBA" id="ARBA00075921"/>
    </source>
</evidence>
<organism evidence="15">
    <name type="scientific">Zea mays</name>
    <name type="common">Maize</name>
    <dbReference type="NCBI Taxonomy" id="4577"/>
    <lineage>
        <taxon>Eukaryota</taxon>
        <taxon>Viridiplantae</taxon>
        <taxon>Streptophyta</taxon>
        <taxon>Embryophyta</taxon>
        <taxon>Tracheophyta</taxon>
        <taxon>Spermatophyta</taxon>
        <taxon>Magnoliopsida</taxon>
        <taxon>Liliopsida</taxon>
        <taxon>Poales</taxon>
        <taxon>Poaceae</taxon>
        <taxon>PACMAD clade</taxon>
        <taxon>Panicoideae</taxon>
        <taxon>Andropogonodae</taxon>
        <taxon>Andropogoneae</taxon>
        <taxon>Tripsacinae</taxon>
        <taxon>Zea</taxon>
    </lineage>
</organism>
<dbReference type="eggNOG" id="KOG0173">
    <property type="taxonomic scope" value="Eukaryota"/>
</dbReference>
<evidence type="ECO:0000256" key="12">
    <source>
        <dbReference type="ARBA" id="ARBA00026071"/>
    </source>
</evidence>
<dbReference type="OMA" id="CINANIT"/>
<dbReference type="FunFam" id="3.60.20.10:FF:000005">
    <property type="entry name" value="Proteasome subunit beta type-2"/>
    <property type="match status" value="1"/>
</dbReference>
<dbReference type="GO" id="GO:0004298">
    <property type="term" value="F:threonine-type endopeptidase activity"/>
    <property type="evidence" value="ECO:0007669"/>
    <property type="project" value="UniProtKB-KW"/>
</dbReference>
<comment type="function">
    <text evidence="2">The proteasome is a multicatalytic proteinase complex which is characterized by its ability to cleave peptides with Arg, Phe, Tyr, Leu, and Glu adjacent to the leaving group at neutral or slightly basic pH. The proteasome has an ATP-dependent proteolytic activity.</text>
</comment>
<keyword evidence="11" id="KW-0539">Nucleus</keyword>
<dbReference type="InterPro" id="IPR000243">
    <property type="entry name" value="Pept_T1A_subB"/>
</dbReference>
<evidence type="ECO:0000256" key="2">
    <source>
        <dbReference type="ARBA" id="ARBA00002000"/>
    </source>
</evidence>
<dbReference type="FunCoup" id="A0A1D6LJL1">
    <property type="interactions" value="3960"/>
</dbReference>
<evidence type="ECO:0000256" key="7">
    <source>
        <dbReference type="ARBA" id="ARBA00022670"/>
    </source>
</evidence>
<accession>A0A1D6LJL1</accession>
<name>A0A1D6LJL1_MAIZE</name>
<evidence type="ECO:0000313" key="15">
    <source>
        <dbReference type="EMBL" id="AQK79931.1"/>
    </source>
</evidence>
<dbReference type="SUPFAM" id="SSF56235">
    <property type="entry name" value="N-terminal nucleophile aminohydrolases (Ntn hydrolases)"/>
    <property type="match status" value="1"/>
</dbReference>
<evidence type="ECO:0000256" key="1">
    <source>
        <dbReference type="ARBA" id="ARBA00001198"/>
    </source>
</evidence>
<dbReference type="PROSITE" id="PS00854">
    <property type="entry name" value="PROTEASOME_BETA_1"/>
    <property type="match status" value="1"/>
</dbReference>
<dbReference type="Pfam" id="PF00227">
    <property type="entry name" value="Proteasome"/>
    <property type="match status" value="1"/>
</dbReference>
<proteinExistence type="predicted"/>
<reference evidence="15" key="1">
    <citation type="submission" date="2015-12" db="EMBL/GenBank/DDBJ databases">
        <title>Update maize B73 reference genome by single molecule sequencing technologies.</title>
        <authorList>
            <consortium name="Maize Genome Sequencing Project"/>
            <person name="Ware D."/>
        </authorList>
    </citation>
    <scope>NUCLEOTIDE SEQUENCE</scope>
    <source>
        <tissue evidence="15">Seedling</tissue>
    </source>
</reference>
<dbReference type="InterPro" id="IPR023333">
    <property type="entry name" value="Proteasome_suB-type"/>
</dbReference>
<dbReference type="Gene3D" id="3.60.20.10">
    <property type="entry name" value="Glutamine Phosphoribosylpyrophosphate, subunit 1, domain 1"/>
    <property type="match status" value="1"/>
</dbReference>
<comment type="catalytic activity">
    <reaction evidence="1">
        <text>Cleavage of peptide bonds with very broad specificity.</text>
        <dbReference type="EC" id="3.4.25.1"/>
    </reaction>
</comment>
<keyword evidence="10 15" id="KW-0647">Proteasome</keyword>
<comment type="subcellular location">
    <subcellularLocation>
        <location evidence="3">Nucleus</location>
    </subcellularLocation>
</comment>
<protein>
    <recommendedName>
        <fullName evidence="5">proteasome endopeptidase complex</fullName>
        <ecNumber evidence="5">3.4.25.1</ecNumber>
    </recommendedName>
    <alternativeName>
        <fullName evidence="13">Proteasome subunit beta type-2</fullName>
    </alternativeName>
</protein>
<sequence>MNKSSIFFCLCCSILIGLHVKAHRHPPNIRRNESPAPEKKNIRGRFFLLAQSNSKLSIQWEKKNKKGTGSGESLAPRRSRIVSGAHVRSGAPRPPRLSCDDHPSNRYHSPLPLLSLPAAPWNPLSDLDLDLTSLLPVAIRLAVTLIRGGGSAGAGRMTGSMDLPAKGGFSFDLCRRNNMLEKNGLKVPGFRKTGTTIVGLVFQDGVVLGADTRATEGPIVADKNCEKIHFMAPNIYCCGAGTAADTEAVTDMVSSQLQLHRYATGRESRVVTALTLLKSHLFKYQGHVSAALVLGGVDCTGPHLHTVYPHGSTDTLPFATMGSGSLAAMSVFESKYKEGLTREEGIQIVCEAICAGIFNDLGSGSNVDVCVITKGKTEYLRNHQLPNPRTYASSKGYSFTKGQTEVLSSKVTLLKQKVEVAEGGDAMEE</sequence>
<evidence type="ECO:0000256" key="8">
    <source>
        <dbReference type="ARBA" id="ARBA00022698"/>
    </source>
</evidence>
<feature type="active site" description="Nucleophile" evidence="14">
    <location>
        <position position="195"/>
    </location>
</feature>
<dbReference type="CDD" id="cd03763">
    <property type="entry name" value="proteasome_beta_type_7"/>
    <property type="match status" value="1"/>
</dbReference>
<evidence type="ECO:0000256" key="9">
    <source>
        <dbReference type="ARBA" id="ARBA00022801"/>
    </source>
</evidence>
<dbReference type="GO" id="GO:0005634">
    <property type="term" value="C:nucleus"/>
    <property type="evidence" value="ECO:0007669"/>
    <property type="project" value="UniProtKB-SubCell"/>
</dbReference>
<dbReference type="InterPro" id="IPR001353">
    <property type="entry name" value="Proteasome_sua/b"/>
</dbReference>
<dbReference type="SMR" id="A0A1D6LJL1"/>
<dbReference type="PROSITE" id="PS51476">
    <property type="entry name" value="PROTEASOME_BETA_2"/>
    <property type="match status" value="1"/>
</dbReference>
<dbReference type="InterPro" id="IPR016050">
    <property type="entry name" value="Proteasome_bsu_CS"/>
</dbReference>
<dbReference type="PANTHER" id="PTHR32194:SF4">
    <property type="entry name" value="PROTEASOME SUBUNIT BETA TYPE-7"/>
    <property type="match status" value="1"/>
</dbReference>
<comment type="subunit">
    <text evidence="12">The 26S proteasome consists of a 20S proteasome core and two 19S regulatory subunits. The 20S proteasome core is composed of 28 subunits that are arranged in four stacked rings, resulting in a barrel-shaped structure. The two end rings are each formed by seven alpha subunits, and the two central rings are each formed by seven beta subunits. The catalytic chamber with the active sites is on the inside of the barrel.</text>
</comment>
<dbReference type="EMBL" id="CM000782">
    <property type="protein sequence ID" value="AQK79931.1"/>
    <property type="molecule type" value="Genomic_DNA"/>
</dbReference>
<dbReference type="IntAct" id="A0A1D6LJL1">
    <property type="interactions" value="6"/>
</dbReference>